<reference evidence="1 2" key="1">
    <citation type="submission" date="2018-09" db="EMBL/GenBank/DDBJ databases">
        <title>Phylogeny of the Shewanellaceae, and recommendation for two new genera, Pseudoshewanella and Parashewanella.</title>
        <authorList>
            <person name="Wang G."/>
        </authorList>
    </citation>
    <scope>NUCLEOTIDE SEQUENCE [LARGE SCALE GENOMIC DNA]</scope>
    <source>
        <strain evidence="1 2">KCTC 22492</strain>
    </source>
</reference>
<dbReference type="RefSeq" id="WP_121854079.1">
    <property type="nucleotide sequence ID" value="NZ_CP037952.1"/>
</dbReference>
<organism evidence="1 2">
    <name type="scientific">Parashewanella spongiae</name>
    <dbReference type="NCBI Taxonomy" id="342950"/>
    <lineage>
        <taxon>Bacteria</taxon>
        <taxon>Pseudomonadati</taxon>
        <taxon>Pseudomonadota</taxon>
        <taxon>Gammaproteobacteria</taxon>
        <taxon>Alteromonadales</taxon>
        <taxon>Shewanellaceae</taxon>
        <taxon>Parashewanella</taxon>
    </lineage>
</organism>
<proteinExistence type="predicted"/>
<accession>A0A3A6TTX0</accession>
<comment type="caution">
    <text evidence="1">The sequence shown here is derived from an EMBL/GenBank/DDBJ whole genome shotgun (WGS) entry which is preliminary data.</text>
</comment>
<evidence type="ECO:0000313" key="2">
    <source>
        <dbReference type="Proteomes" id="UP000273022"/>
    </source>
</evidence>
<dbReference type="EMBL" id="QYYH01000082">
    <property type="protein sequence ID" value="RJY11478.1"/>
    <property type="molecule type" value="Genomic_DNA"/>
</dbReference>
<gene>
    <name evidence="1" type="ORF">D5R81_13050</name>
</gene>
<name>A0A3A6TTX0_9GAMM</name>
<sequence length="180" mass="20550">MSIQNLPLHHSFSIDLIEYSDWASLEACNSSSKEILEMSLLEFESFQRKTIQAWKRFSVPVYAINRLVETIINASNGESILDRIEAIEKLKICMLSKYREKITAYIASCQEGEIAHTSKIEIRFMIGDYYVLVEDCVSEYTLEQLSSLCIKLSIAEEARVGASQLERGVQEAIRNSLQKN</sequence>
<protein>
    <submittedName>
        <fullName evidence="1">Uncharacterized protein</fullName>
    </submittedName>
</protein>
<evidence type="ECO:0000313" key="1">
    <source>
        <dbReference type="EMBL" id="RJY11478.1"/>
    </source>
</evidence>
<dbReference type="AlphaFoldDB" id="A0A3A6TTX0"/>
<dbReference type="Proteomes" id="UP000273022">
    <property type="component" value="Unassembled WGS sequence"/>
</dbReference>
<keyword evidence="2" id="KW-1185">Reference proteome</keyword>